<evidence type="ECO:0000259" key="4">
    <source>
        <dbReference type="Pfam" id="PF02737"/>
    </source>
</evidence>
<feature type="domain" description="3-hydroxyacyl-CoA dehydrogenase C-terminal" evidence="3">
    <location>
        <begin position="415"/>
        <end position="498"/>
    </location>
</feature>
<accession>A0A839VCW7</accession>
<gene>
    <name evidence="5" type="ORF">FHR94_003244</name>
</gene>
<evidence type="ECO:0000259" key="3">
    <source>
        <dbReference type="Pfam" id="PF00725"/>
    </source>
</evidence>
<organism evidence="5 6">
    <name type="scientific">Halomonas cerina</name>
    <dbReference type="NCBI Taxonomy" id="447424"/>
    <lineage>
        <taxon>Bacteria</taxon>
        <taxon>Pseudomonadati</taxon>
        <taxon>Pseudomonadota</taxon>
        <taxon>Gammaproteobacteria</taxon>
        <taxon>Oceanospirillales</taxon>
        <taxon>Halomonadaceae</taxon>
        <taxon>Halomonas</taxon>
    </lineage>
</organism>
<evidence type="ECO:0000256" key="1">
    <source>
        <dbReference type="ARBA" id="ARBA00023002"/>
    </source>
</evidence>
<dbReference type="GO" id="GO:0008691">
    <property type="term" value="F:3-hydroxybutyryl-CoA dehydrogenase activity"/>
    <property type="evidence" value="ECO:0007669"/>
    <property type="project" value="UniProtKB-EC"/>
</dbReference>
<dbReference type="GO" id="GO:0006631">
    <property type="term" value="P:fatty acid metabolic process"/>
    <property type="evidence" value="ECO:0007669"/>
    <property type="project" value="InterPro"/>
</dbReference>
<dbReference type="RefSeq" id="WP_183327137.1">
    <property type="nucleotide sequence ID" value="NZ_JACHXP010000019.1"/>
</dbReference>
<dbReference type="PANTHER" id="PTHR48075">
    <property type="entry name" value="3-HYDROXYACYL-COA DEHYDROGENASE FAMILY PROTEIN"/>
    <property type="match status" value="1"/>
</dbReference>
<keyword evidence="6" id="KW-1185">Reference proteome</keyword>
<sequence>MAEREKERIGVVGSGVMGRGIVQLFATAGHEVWLHDSREGAIEEALGFIGGLLERSVAKGRLSTAEREATLARLHPSESLTGLAGCDLVIEAIVEDMEAKQALFGQLEAVVASEAILASNTSSLSVTRLASACRHPERVAGFHFFNPVPLMKIAEVVRGELTSSAVIERLERLAREAGHFPAVTPDTPGFLVNHAGRAYAPEALRLLDEDIASPEQIDRILCRTLGFRMGPFELLDLIGLDVTHAVMESVYRQFFEDPYYTPSWQVPRRIAAGLLGRKSGQGFYRYADGKRLAPEDAPPPAVPVTRPFWLDRREPEWRERIASLVEAAGSRLEEGASPSAQAICLVTPVGEAVSGCIAERGLPAERTLALETLAGFDACRVLMRHPAIDADVLAQATSALGSDGVPVEVIHDSPGFVIQRILAFMVNIGCEIVRRGIAEPETLDRAVTLALGYPEGPLAFGDRYERETVAQVLDGLHDHYGEARYRVSPWLRQRIALGLPLGAR</sequence>
<dbReference type="InterPro" id="IPR036291">
    <property type="entry name" value="NAD(P)-bd_dom_sf"/>
</dbReference>
<dbReference type="SUPFAM" id="SSF48179">
    <property type="entry name" value="6-phosphogluconate dehydrogenase C-terminal domain-like"/>
    <property type="match status" value="2"/>
</dbReference>
<protein>
    <submittedName>
        <fullName evidence="5">3-hydroxybutyryl-CoA dehydrogenase</fullName>
        <ecNumber evidence="5">1.1.1.157</ecNumber>
    </submittedName>
</protein>
<dbReference type="InterPro" id="IPR013328">
    <property type="entry name" value="6PGD_dom2"/>
</dbReference>
<comment type="caution">
    <text evidence="5">The sequence shown here is derived from an EMBL/GenBank/DDBJ whole genome shotgun (WGS) entry which is preliminary data.</text>
</comment>
<dbReference type="NCBIfam" id="NF006124">
    <property type="entry name" value="PRK08268.1"/>
    <property type="match status" value="1"/>
</dbReference>
<feature type="domain" description="3-hydroxyacyl-CoA dehydrogenase C-terminal" evidence="3">
    <location>
        <begin position="189"/>
        <end position="286"/>
    </location>
</feature>
<dbReference type="Pfam" id="PF02737">
    <property type="entry name" value="3HCDH_N"/>
    <property type="match status" value="1"/>
</dbReference>
<dbReference type="EC" id="1.1.1.157" evidence="5"/>
<dbReference type="Proteomes" id="UP000547614">
    <property type="component" value="Unassembled WGS sequence"/>
</dbReference>
<dbReference type="InterPro" id="IPR006108">
    <property type="entry name" value="3HC_DH_C"/>
</dbReference>
<reference evidence="5 6" key="1">
    <citation type="submission" date="2020-08" db="EMBL/GenBank/DDBJ databases">
        <title>Genomic Encyclopedia of Type Strains, Phase III (KMG-III): the genomes of soil and plant-associated and newly described type strains.</title>
        <authorList>
            <person name="Whitman W."/>
        </authorList>
    </citation>
    <scope>NUCLEOTIDE SEQUENCE [LARGE SCALE GENOMIC DNA]</scope>
    <source>
        <strain evidence="5 6">CECT 7282</strain>
    </source>
</reference>
<dbReference type="EMBL" id="JACHXP010000019">
    <property type="protein sequence ID" value="MBB3191968.1"/>
    <property type="molecule type" value="Genomic_DNA"/>
</dbReference>
<dbReference type="FunFam" id="3.40.50.720:FF:000009">
    <property type="entry name" value="Fatty oxidation complex, alpha subunit"/>
    <property type="match status" value="1"/>
</dbReference>
<dbReference type="Gene3D" id="3.40.50.720">
    <property type="entry name" value="NAD(P)-binding Rossmann-like Domain"/>
    <property type="match status" value="1"/>
</dbReference>
<name>A0A839VCW7_9GAMM</name>
<dbReference type="SUPFAM" id="SSF51735">
    <property type="entry name" value="NAD(P)-binding Rossmann-fold domains"/>
    <property type="match status" value="1"/>
</dbReference>
<dbReference type="Pfam" id="PF00725">
    <property type="entry name" value="3HCDH"/>
    <property type="match status" value="2"/>
</dbReference>
<keyword evidence="2" id="KW-0520">NAD</keyword>
<dbReference type="PANTHER" id="PTHR48075:SF5">
    <property type="entry name" value="3-HYDROXYBUTYRYL-COA DEHYDROGENASE"/>
    <property type="match status" value="1"/>
</dbReference>
<proteinExistence type="predicted"/>
<dbReference type="InterPro" id="IPR006176">
    <property type="entry name" value="3-OHacyl-CoA_DH_NAD-bd"/>
</dbReference>
<evidence type="ECO:0000313" key="6">
    <source>
        <dbReference type="Proteomes" id="UP000547614"/>
    </source>
</evidence>
<evidence type="ECO:0000313" key="5">
    <source>
        <dbReference type="EMBL" id="MBB3191968.1"/>
    </source>
</evidence>
<dbReference type="InterPro" id="IPR008927">
    <property type="entry name" value="6-PGluconate_DH-like_C_sf"/>
</dbReference>
<dbReference type="AlphaFoldDB" id="A0A839VCW7"/>
<keyword evidence="1 5" id="KW-0560">Oxidoreductase</keyword>
<dbReference type="Gene3D" id="1.10.1040.10">
    <property type="entry name" value="N-(1-d-carboxylethyl)-l-norvaline Dehydrogenase, domain 2"/>
    <property type="match status" value="2"/>
</dbReference>
<dbReference type="GO" id="GO:0070403">
    <property type="term" value="F:NAD+ binding"/>
    <property type="evidence" value="ECO:0007669"/>
    <property type="project" value="InterPro"/>
</dbReference>
<evidence type="ECO:0000256" key="2">
    <source>
        <dbReference type="ARBA" id="ARBA00023027"/>
    </source>
</evidence>
<feature type="domain" description="3-hydroxyacyl-CoA dehydrogenase NAD binding" evidence="4">
    <location>
        <begin position="9"/>
        <end position="184"/>
    </location>
</feature>